<dbReference type="VEuPathDB" id="FungiDB:PYU1_G011756"/>
<keyword evidence="3" id="KW-1185">Reference proteome</keyword>
<evidence type="ECO:0000313" key="3">
    <source>
        <dbReference type="Proteomes" id="UP000019132"/>
    </source>
</evidence>
<name>K3X3I3_GLOUD</name>
<feature type="compositionally biased region" description="Low complexity" evidence="1">
    <location>
        <begin position="296"/>
        <end position="312"/>
    </location>
</feature>
<evidence type="ECO:0000313" key="2">
    <source>
        <dbReference type="EnsemblProtists" id="PYU1_T011782"/>
    </source>
</evidence>
<accession>K3X3I3</accession>
<reference evidence="3" key="1">
    <citation type="journal article" date="2010" name="Genome Biol.">
        <title>Genome sequence of the necrotrophic plant pathogen Pythium ultimum reveals original pathogenicity mechanisms and effector repertoire.</title>
        <authorList>
            <person name="Levesque C.A."/>
            <person name="Brouwer H."/>
            <person name="Cano L."/>
            <person name="Hamilton J.P."/>
            <person name="Holt C."/>
            <person name="Huitema E."/>
            <person name="Raffaele S."/>
            <person name="Robideau G.P."/>
            <person name="Thines M."/>
            <person name="Win J."/>
            <person name="Zerillo M.M."/>
            <person name="Beakes G.W."/>
            <person name="Boore J.L."/>
            <person name="Busam D."/>
            <person name="Dumas B."/>
            <person name="Ferriera S."/>
            <person name="Fuerstenberg S.I."/>
            <person name="Gachon C.M."/>
            <person name="Gaulin E."/>
            <person name="Govers F."/>
            <person name="Grenville-Briggs L."/>
            <person name="Horner N."/>
            <person name="Hostetler J."/>
            <person name="Jiang R.H."/>
            <person name="Johnson J."/>
            <person name="Krajaejun T."/>
            <person name="Lin H."/>
            <person name="Meijer H.J."/>
            <person name="Moore B."/>
            <person name="Morris P."/>
            <person name="Phuntmart V."/>
            <person name="Puiu D."/>
            <person name="Shetty J."/>
            <person name="Stajich J.E."/>
            <person name="Tripathy S."/>
            <person name="Wawra S."/>
            <person name="van West P."/>
            <person name="Whitty B.R."/>
            <person name="Coutinho P.M."/>
            <person name="Henrissat B."/>
            <person name="Martin F."/>
            <person name="Thomas P.D."/>
            <person name="Tyler B.M."/>
            <person name="De Vries R.P."/>
            <person name="Kamoun S."/>
            <person name="Yandell M."/>
            <person name="Tisserat N."/>
            <person name="Buell C.R."/>
        </authorList>
    </citation>
    <scope>NUCLEOTIDE SEQUENCE</scope>
    <source>
        <strain evidence="3">DAOM:BR144</strain>
    </source>
</reference>
<dbReference type="eggNOG" id="ENOG502SB36">
    <property type="taxonomic scope" value="Eukaryota"/>
</dbReference>
<evidence type="ECO:0000256" key="1">
    <source>
        <dbReference type="SAM" id="MobiDB-lite"/>
    </source>
</evidence>
<feature type="compositionally biased region" description="Basic and acidic residues" evidence="1">
    <location>
        <begin position="68"/>
        <end position="79"/>
    </location>
</feature>
<feature type="region of interest" description="Disordered" evidence="1">
    <location>
        <begin position="296"/>
        <end position="346"/>
    </location>
</feature>
<reference evidence="3" key="2">
    <citation type="submission" date="2010-04" db="EMBL/GenBank/DDBJ databases">
        <authorList>
            <person name="Buell R."/>
            <person name="Hamilton J."/>
            <person name="Hostetler J."/>
        </authorList>
    </citation>
    <scope>NUCLEOTIDE SEQUENCE [LARGE SCALE GENOMIC DNA]</scope>
    <source>
        <strain evidence="3">DAOM:BR144</strain>
    </source>
</reference>
<sequence length="346" mass="37512">MATRTRADLAHNACRDGAACAVAVESGVSATLATLKASPLAKRVKSAVAKPASPAFVSKPDAAAVANTDKKATAEEKPPALEASEEMVSSSSSKKAATVATAAPSPSPRVLRSKLKVVIPPVPPFLHEVDLRNERERKARLHLQSEEEKGTTGEEDKEDEDADYHTPEKQQTQKRKSRSALDDADDELVFQESEYRMSQITPPPSERMLDHKNPPQPPRKAKKRRRISRPLNPVTGRMTFTALSLPRLSSETSSSVVSASSPPRFLDTPPGSPRSPIGLSVFRSLADEFAAVQDTPPLRTLRAPPRITRAARQCTPPISSRTRGAIQTPTSTMVLRSRQLNPSKTL</sequence>
<dbReference type="InParanoid" id="K3X3I3"/>
<feature type="compositionally biased region" description="Polar residues" evidence="1">
    <location>
        <begin position="316"/>
        <end position="346"/>
    </location>
</feature>
<dbReference type="Proteomes" id="UP000019132">
    <property type="component" value="Unassembled WGS sequence"/>
</dbReference>
<protein>
    <submittedName>
        <fullName evidence="2">Uncharacterized protein</fullName>
    </submittedName>
</protein>
<dbReference type="EMBL" id="GL376637">
    <property type="status" value="NOT_ANNOTATED_CDS"/>
    <property type="molecule type" value="Genomic_DNA"/>
</dbReference>
<dbReference type="AlphaFoldDB" id="K3X3I3"/>
<feature type="compositionally biased region" description="Low complexity" evidence="1">
    <location>
        <begin position="243"/>
        <end position="263"/>
    </location>
</feature>
<feature type="region of interest" description="Disordered" evidence="1">
    <location>
        <begin position="68"/>
        <end position="108"/>
    </location>
</feature>
<dbReference type="HOGENOM" id="CLU_802886_0_0_1"/>
<feature type="compositionally biased region" description="Low complexity" evidence="1">
    <location>
        <begin position="86"/>
        <end position="104"/>
    </location>
</feature>
<feature type="region of interest" description="Disordered" evidence="1">
    <location>
        <begin position="140"/>
        <end position="277"/>
    </location>
</feature>
<feature type="compositionally biased region" description="Basic and acidic residues" evidence="1">
    <location>
        <begin position="140"/>
        <end position="154"/>
    </location>
</feature>
<feature type="compositionally biased region" description="Basic residues" evidence="1">
    <location>
        <begin position="219"/>
        <end position="228"/>
    </location>
</feature>
<reference evidence="2" key="3">
    <citation type="submission" date="2015-02" db="UniProtKB">
        <authorList>
            <consortium name="EnsemblProtists"/>
        </authorList>
    </citation>
    <scope>IDENTIFICATION</scope>
    <source>
        <strain evidence="2">DAOM BR144</strain>
    </source>
</reference>
<organism evidence="2 3">
    <name type="scientific">Globisporangium ultimum (strain ATCC 200006 / CBS 805.95 / DAOM BR144)</name>
    <name type="common">Pythium ultimum</name>
    <dbReference type="NCBI Taxonomy" id="431595"/>
    <lineage>
        <taxon>Eukaryota</taxon>
        <taxon>Sar</taxon>
        <taxon>Stramenopiles</taxon>
        <taxon>Oomycota</taxon>
        <taxon>Peronosporomycetes</taxon>
        <taxon>Pythiales</taxon>
        <taxon>Pythiaceae</taxon>
        <taxon>Globisporangium</taxon>
    </lineage>
</organism>
<dbReference type="EnsemblProtists" id="PYU1_T011782">
    <property type="protein sequence ID" value="PYU1_T011782"/>
    <property type="gene ID" value="PYU1_G011756"/>
</dbReference>
<proteinExistence type="predicted"/>